<dbReference type="PANTHER" id="PTHR22168:SF8">
    <property type="entry name" value="TRANSMEMBRANE PROTEIN 26"/>
    <property type="match status" value="1"/>
</dbReference>
<feature type="transmembrane region" description="Helical" evidence="1">
    <location>
        <begin position="95"/>
        <end position="114"/>
    </location>
</feature>
<keyword evidence="1" id="KW-0812">Transmembrane</keyword>
<dbReference type="AlphaFoldDB" id="A0A815FIQ5"/>
<organism evidence="2 3">
    <name type="scientific">Rotaria sordida</name>
    <dbReference type="NCBI Taxonomy" id="392033"/>
    <lineage>
        <taxon>Eukaryota</taxon>
        <taxon>Metazoa</taxon>
        <taxon>Spiralia</taxon>
        <taxon>Gnathifera</taxon>
        <taxon>Rotifera</taxon>
        <taxon>Eurotatoria</taxon>
        <taxon>Bdelloidea</taxon>
        <taxon>Philodinida</taxon>
        <taxon>Philodinidae</taxon>
        <taxon>Rotaria</taxon>
    </lineage>
</organism>
<protein>
    <recommendedName>
        <fullName evidence="4">Transmembrane protein 26</fullName>
    </recommendedName>
</protein>
<dbReference type="InterPro" id="IPR019169">
    <property type="entry name" value="Transmembrane_26"/>
</dbReference>
<evidence type="ECO:0000256" key="1">
    <source>
        <dbReference type="SAM" id="Phobius"/>
    </source>
</evidence>
<evidence type="ECO:0000313" key="2">
    <source>
        <dbReference type="EMBL" id="CAF1329263.1"/>
    </source>
</evidence>
<dbReference type="Pfam" id="PF09772">
    <property type="entry name" value="Tmem26"/>
    <property type="match status" value="1"/>
</dbReference>
<name>A0A815FIQ5_9BILA</name>
<feature type="transmembrane region" description="Helical" evidence="1">
    <location>
        <begin position="34"/>
        <end position="56"/>
    </location>
</feature>
<accession>A0A815FIQ5</accession>
<keyword evidence="1" id="KW-0472">Membrane</keyword>
<gene>
    <name evidence="2" type="ORF">SEV965_LOCUS27733</name>
</gene>
<sequence length="591" mass="68479">MRLRRGTLFQSIPIIDQPLFQDRQHHLSWIMSELVAITAAAAARILFAIHGIAAIWRVALVYKQNKYWFQAITLFGIPAEFFVTLYVNNGHEWKWFCPSVFFYLCTVIPSVWFLELDLAERRSKFNVTQALGLIPVSTGILQHDIEDTLPLVPWKIPAEMWTQIVEQTLLLVLIIGRWLLPVGKTMTRDQLSQLLLVYIGTAADIIELFEAFKEHDVQRNLTIIHLILTAWSISLIQFTLVVTSTKTRKNRTEDFQRKNSQEIETCFGCRLFWETELWALSTTILLQDGPFLCLRLGLIIHYKIISQSNIFFTTKNFLVVLLQFYRVCVIIIEHRKRHLLAHLNHINSINPTSNHLSVLRRKPSILRKRQTGSILTTSKSSLILQSNSMTNLRPISFHSDRITLNGNSDPLPRRKRLSASILNPPSLSSARSTMSHSKSLTIVEQPNLSLTSHQICTEVYTYNYVNKKFQRTKQQKNFNKNSSYSYSLCIKTSYSTKNEWPYSSPFAGFYDVSNTSTGLILLNQRYKYSHLRGKILPKETTRPSEENYKTFYETLLESEQEPKSKHSHKLLLPRASVDPYRHFERSKQILA</sequence>
<dbReference type="PANTHER" id="PTHR22168">
    <property type="entry name" value="TMEM26 PROTEIN"/>
    <property type="match status" value="1"/>
</dbReference>
<evidence type="ECO:0008006" key="4">
    <source>
        <dbReference type="Google" id="ProtNLM"/>
    </source>
</evidence>
<feature type="transmembrane region" description="Helical" evidence="1">
    <location>
        <begin position="221"/>
        <end position="242"/>
    </location>
</feature>
<dbReference type="Proteomes" id="UP000663889">
    <property type="component" value="Unassembled WGS sequence"/>
</dbReference>
<dbReference type="EMBL" id="CAJNOU010002533">
    <property type="protein sequence ID" value="CAF1329263.1"/>
    <property type="molecule type" value="Genomic_DNA"/>
</dbReference>
<keyword evidence="1" id="KW-1133">Transmembrane helix</keyword>
<comment type="caution">
    <text evidence="2">The sequence shown here is derived from an EMBL/GenBank/DDBJ whole genome shotgun (WGS) entry which is preliminary data.</text>
</comment>
<feature type="transmembrane region" description="Helical" evidence="1">
    <location>
        <begin position="160"/>
        <end position="179"/>
    </location>
</feature>
<reference evidence="2" key="1">
    <citation type="submission" date="2021-02" db="EMBL/GenBank/DDBJ databases">
        <authorList>
            <person name="Nowell W R."/>
        </authorList>
    </citation>
    <scope>NUCLEOTIDE SEQUENCE</scope>
</reference>
<proteinExistence type="predicted"/>
<feature type="transmembrane region" description="Helical" evidence="1">
    <location>
        <begin position="191"/>
        <end position="209"/>
    </location>
</feature>
<feature type="transmembrane region" description="Helical" evidence="1">
    <location>
        <begin position="68"/>
        <end position="88"/>
    </location>
</feature>
<evidence type="ECO:0000313" key="3">
    <source>
        <dbReference type="Proteomes" id="UP000663889"/>
    </source>
</evidence>